<dbReference type="InterPro" id="IPR010036">
    <property type="entry name" value="MDP_1_eu_arc"/>
</dbReference>
<dbReference type="SFLD" id="SFLDG01131">
    <property type="entry name" value="C1.5.2:_MDP_Like"/>
    <property type="match status" value="1"/>
</dbReference>
<accession>A0A653DJ25</accession>
<dbReference type="SUPFAM" id="SSF56784">
    <property type="entry name" value="HAD-like"/>
    <property type="match status" value="1"/>
</dbReference>
<dbReference type="InterPro" id="IPR036412">
    <property type="entry name" value="HAD-like_sf"/>
</dbReference>
<keyword evidence="2" id="KW-1185">Reference proteome</keyword>
<evidence type="ECO:0000313" key="1">
    <source>
        <dbReference type="EMBL" id="VEN60195.1"/>
    </source>
</evidence>
<dbReference type="OrthoDB" id="2865258at2759"/>
<feature type="non-terminal residue" evidence="1">
    <location>
        <position position="1"/>
    </location>
</feature>
<dbReference type="Gene3D" id="3.40.50.1000">
    <property type="entry name" value="HAD superfamily/HAD-like"/>
    <property type="match status" value="1"/>
</dbReference>
<dbReference type="InterPro" id="IPR023214">
    <property type="entry name" value="HAD_sf"/>
</dbReference>
<name>A0A653DJ25_CALMS</name>
<protein>
    <recommendedName>
        <fullName evidence="3">Magnesium-dependent phosphatase-1</fullName>
    </recommendedName>
</protein>
<evidence type="ECO:0000313" key="2">
    <source>
        <dbReference type="Proteomes" id="UP000410492"/>
    </source>
</evidence>
<reference evidence="1 2" key="1">
    <citation type="submission" date="2019-01" db="EMBL/GenBank/DDBJ databases">
        <authorList>
            <person name="Sayadi A."/>
        </authorList>
    </citation>
    <scope>NUCLEOTIDE SEQUENCE [LARGE SCALE GENOMIC DNA]</scope>
</reference>
<proteinExistence type="predicted"/>
<dbReference type="InterPro" id="IPR010033">
    <property type="entry name" value="HAD_SF_ppase_IIIC"/>
</dbReference>
<dbReference type="Proteomes" id="UP000410492">
    <property type="component" value="Unassembled WGS sequence"/>
</dbReference>
<organism evidence="1 2">
    <name type="scientific">Callosobruchus maculatus</name>
    <name type="common">Southern cowpea weevil</name>
    <name type="synonym">Pulse bruchid</name>
    <dbReference type="NCBI Taxonomy" id="64391"/>
    <lineage>
        <taxon>Eukaryota</taxon>
        <taxon>Metazoa</taxon>
        <taxon>Ecdysozoa</taxon>
        <taxon>Arthropoda</taxon>
        <taxon>Hexapoda</taxon>
        <taxon>Insecta</taxon>
        <taxon>Pterygota</taxon>
        <taxon>Neoptera</taxon>
        <taxon>Endopterygota</taxon>
        <taxon>Coleoptera</taxon>
        <taxon>Polyphaga</taxon>
        <taxon>Cucujiformia</taxon>
        <taxon>Chrysomeloidea</taxon>
        <taxon>Chrysomelidae</taxon>
        <taxon>Bruchinae</taxon>
        <taxon>Bruchini</taxon>
        <taxon>Callosobruchus</taxon>
    </lineage>
</organism>
<dbReference type="AlphaFoldDB" id="A0A653DJ25"/>
<dbReference type="NCBIfam" id="TIGR01681">
    <property type="entry name" value="HAD-SF-IIIC"/>
    <property type="match status" value="1"/>
</dbReference>
<dbReference type="Pfam" id="PF12689">
    <property type="entry name" value="Acid_PPase"/>
    <property type="match status" value="1"/>
</dbReference>
<dbReference type="EMBL" id="CAACVG010012391">
    <property type="protein sequence ID" value="VEN60195.1"/>
    <property type="molecule type" value="Genomic_DNA"/>
</dbReference>
<dbReference type="PANTHER" id="PTHR17901:SF14">
    <property type="entry name" value="MAGNESIUM-DEPENDENT PHOSPHATASE 1"/>
    <property type="match status" value="1"/>
</dbReference>
<dbReference type="SFLD" id="SFLDS00003">
    <property type="entry name" value="Haloacid_Dehalogenase"/>
    <property type="match status" value="1"/>
</dbReference>
<gene>
    <name evidence="1" type="ORF">CALMAC_LOCUS17971</name>
</gene>
<dbReference type="NCBIfam" id="TIGR01685">
    <property type="entry name" value="MDP-1"/>
    <property type="match status" value="1"/>
</dbReference>
<dbReference type="PANTHER" id="PTHR17901">
    <property type="entry name" value="MAGNESIUM-DEPENDENT PHOSPHATASE 1 MDP1"/>
    <property type="match status" value="1"/>
</dbReference>
<evidence type="ECO:0008006" key="3">
    <source>
        <dbReference type="Google" id="ProtNLM"/>
    </source>
</evidence>
<dbReference type="GO" id="GO:0003993">
    <property type="term" value="F:acid phosphatase activity"/>
    <property type="evidence" value="ECO:0007669"/>
    <property type="project" value="TreeGrafter"/>
</dbReference>
<dbReference type="SFLD" id="SFLDG01129">
    <property type="entry name" value="C1.5:_HAD__Beta-PGM__Phosphata"/>
    <property type="match status" value="1"/>
</dbReference>
<sequence>ASLEPELEPQPQPQPEPRILKLIVFDLDFTLWPYCVSMSIASPFTRDANGDVVDSSGTILQYYPDVPEVLADLHQRGYILGVASGCPDLAGCKQLLNLFGWDKYLSYVDIHPGHKFQHLEKIKKSSGVDFSEMLFFDDDQRNVRDISSMGVVSVLVPEGGITKPVVEYGIKLFER</sequence>